<reference evidence="12 13" key="1">
    <citation type="submission" date="2018-06" db="EMBL/GenBank/DDBJ databases">
        <authorList>
            <person name="Strepis N."/>
        </authorList>
    </citation>
    <scope>NUCLEOTIDE SEQUENCE [LARGE SCALE GENOMIC DNA]</scope>
    <source>
        <strain evidence="12">LUCI</strain>
    </source>
</reference>
<dbReference type="InterPro" id="IPR056818">
    <property type="entry name" value="GlmU/GlgC-like_hexapep"/>
</dbReference>
<feature type="binding site" evidence="9">
    <location>
        <position position="165"/>
    </location>
    <ligand>
        <name>alpha-D-glucose 1-phosphate</name>
        <dbReference type="ChEBI" id="CHEBI:58601"/>
    </ligand>
</feature>
<comment type="similarity">
    <text evidence="1 9">Belongs to the bacterial/plant glucose-1-phosphate adenylyltransferase family.</text>
</comment>
<evidence type="ECO:0000313" key="13">
    <source>
        <dbReference type="Proteomes" id="UP000277811"/>
    </source>
</evidence>
<dbReference type="PANTHER" id="PTHR43523">
    <property type="entry name" value="GLUCOSE-1-PHOSPHATE ADENYLYLTRANSFERASE-RELATED"/>
    <property type="match status" value="1"/>
</dbReference>
<evidence type="ECO:0000256" key="5">
    <source>
        <dbReference type="ARBA" id="ARBA00022741"/>
    </source>
</evidence>
<dbReference type="SUPFAM" id="SSF53448">
    <property type="entry name" value="Nucleotide-diphospho-sugar transferases"/>
    <property type="match status" value="1"/>
</dbReference>
<feature type="domain" description="Glucose-1-phosphate adenylyltransferase/Bifunctional protein GlmU-like C-terminal hexapeptide" evidence="11">
    <location>
        <begin position="290"/>
        <end position="362"/>
    </location>
</feature>
<evidence type="ECO:0000256" key="2">
    <source>
        <dbReference type="ARBA" id="ARBA00022600"/>
    </source>
</evidence>
<dbReference type="InterPro" id="IPR011831">
    <property type="entry name" value="ADP-Glc_PPase"/>
</dbReference>
<evidence type="ECO:0000256" key="6">
    <source>
        <dbReference type="ARBA" id="ARBA00022840"/>
    </source>
</evidence>
<dbReference type="NCBIfam" id="TIGR02091">
    <property type="entry name" value="glgC"/>
    <property type="match status" value="1"/>
</dbReference>
<protein>
    <recommendedName>
        <fullName evidence="9">Glucose-1-phosphate adenylyltransferase</fullName>
        <ecNumber evidence="9">2.7.7.27</ecNumber>
    </recommendedName>
    <alternativeName>
        <fullName evidence="9">ADP-glucose pyrophosphorylase</fullName>
        <shortName evidence="9">ADPGlc PPase</shortName>
    </alternativeName>
    <alternativeName>
        <fullName evidence="9">ADP-glucose synthase</fullName>
    </alternativeName>
</protein>
<dbReference type="UniPathway" id="UPA00164"/>
<evidence type="ECO:0000256" key="7">
    <source>
        <dbReference type="ARBA" id="ARBA00023056"/>
    </source>
</evidence>
<dbReference type="InterPro" id="IPR005836">
    <property type="entry name" value="ADP_Glu_pyroP_CS"/>
</dbReference>
<dbReference type="PROSITE" id="PS00809">
    <property type="entry name" value="ADP_GLC_PYROPHOSPH_2"/>
    <property type="match status" value="1"/>
</dbReference>
<dbReference type="InterPro" id="IPR029044">
    <property type="entry name" value="Nucleotide-diphossugar_trans"/>
</dbReference>
<accession>A0A498R1L1</accession>
<dbReference type="InterPro" id="IPR011004">
    <property type="entry name" value="Trimer_LpxA-like_sf"/>
</dbReference>
<keyword evidence="8 9" id="KW-0119">Carbohydrate metabolism</keyword>
<evidence type="ECO:0000256" key="9">
    <source>
        <dbReference type="HAMAP-Rule" id="MF_00624"/>
    </source>
</evidence>
<comment type="subunit">
    <text evidence="9">Homotetramer.</text>
</comment>
<proteinExistence type="inferred from homology"/>
<dbReference type="EC" id="2.7.7.27" evidence="9"/>
<keyword evidence="6 9" id="KW-0067">ATP-binding</keyword>
<dbReference type="Pfam" id="PF00483">
    <property type="entry name" value="NTP_transferase"/>
    <property type="match status" value="1"/>
</dbReference>
<dbReference type="PANTHER" id="PTHR43523:SF2">
    <property type="entry name" value="GLUCOSE-1-PHOSPHATE ADENYLYLTRANSFERASE"/>
    <property type="match status" value="1"/>
</dbReference>
<keyword evidence="2 9" id="KW-0321">Glycogen metabolism</keyword>
<keyword evidence="7 9" id="KW-0320">Glycogen biosynthesis</keyword>
<keyword evidence="5 9" id="KW-0547">Nucleotide-binding</keyword>
<feature type="binding site" evidence="9">
    <location>
        <position position="100"/>
    </location>
    <ligand>
        <name>alpha-D-glucose 1-phosphate</name>
        <dbReference type="ChEBI" id="CHEBI:58601"/>
    </ligand>
</feature>
<comment type="function">
    <text evidence="9">Involved in the biosynthesis of ADP-glucose, a building block required for the elongation reactions to produce glycogen. Catalyzes the reaction between ATP and alpha-D-glucose 1-phosphate (G1P) to produce pyrophosphate and ADP-Glc.</text>
</comment>
<dbReference type="RefSeq" id="WP_122626058.1">
    <property type="nucleotide sequence ID" value="NZ_UPPP01000052.1"/>
</dbReference>
<dbReference type="InterPro" id="IPR005835">
    <property type="entry name" value="NTP_transferase_dom"/>
</dbReference>
<evidence type="ECO:0000259" key="10">
    <source>
        <dbReference type="Pfam" id="PF00483"/>
    </source>
</evidence>
<comment type="catalytic activity">
    <reaction evidence="9">
        <text>alpha-D-glucose 1-phosphate + ATP + H(+) = ADP-alpha-D-glucose + diphosphate</text>
        <dbReference type="Rhea" id="RHEA:12120"/>
        <dbReference type="ChEBI" id="CHEBI:15378"/>
        <dbReference type="ChEBI" id="CHEBI:30616"/>
        <dbReference type="ChEBI" id="CHEBI:33019"/>
        <dbReference type="ChEBI" id="CHEBI:57498"/>
        <dbReference type="ChEBI" id="CHEBI:58601"/>
        <dbReference type="EC" id="2.7.7.27"/>
    </reaction>
</comment>
<keyword evidence="3 9" id="KW-0808">Transferase</keyword>
<dbReference type="AlphaFoldDB" id="A0A498R1L1"/>
<dbReference type="GO" id="GO:0005978">
    <property type="term" value="P:glycogen biosynthetic process"/>
    <property type="evidence" value="ECO:0007669"/>
    <property type="project" value="UniProtKB-UniRule"/>
</dbReference>
<organism evidence="12 13">
    <name type="scientific">Lucifera butyrica</name>
    <dbReference type="NCBI Taxonomy" id="1351585"/>
    <lineage>
        <taxon>Bacteria</taxon>
        <taxon>Bacillati</taxon>
        <taxon>Bacillota</taxon>
        <taxon>Negativicutes</taxon>
        <taxon>Veillonellales</taxon>
        <taxon>Veillonellaceae</taxon>
        <taxon>Lucifera</taxon>
    </lineage>
</organism>
<feature type="domain" description="Nucleotidyl transferase" evidence="10">
    <location>
        <begin position="8"/>
        <end position="261"/>
    </location>
</feature>
<sequence length="385" mass="42809">MLRKECVAMLLAGGQGSRLGCLTRRLAKPAVPFGGKYRIIDFALSNCYNSGLDTVGVLTQYQPLTLHSYIGIGTSWDLDRKNGGVFVLPPYLKDKGGEWYRGTADAICQNMNFLELFRPEYVLVLSGDHIYKMDYSLMLDYHKESRAEATIAVIEVPWEEASRFGIMNAGPDGRIREFAEKPQSPQSNLASMGVYIFTWDVLRHYLQEDVQDKQSSHDFGKNIIPKMLFDGRVLNAYHFDGYWKDVGTVESFWEANMDLLKDESQLDLYDPAWPIYSVNSARPPHFVAETAKIACSLIGEGCLVQGTVERSVLFPGVQIGPEATVKDSVVMPYARIGAGAQVIRAIVGRRSVVEEGCRVGSEIAAMPIAVIEEGARICREGSREA</sequence>
<feature type="site" description="Could play a key role in the communication between the regulatory and the substrate sites" evidence="9">
    <location>
        <position position="99"/>
    </location>
</feature>
<comment type="pathway">
    <text evidence="9">Glycan biosynthesis; glycogen biosynthesis.</text>
</comment>
<feature type="binding site" evidence="9">
    <location>
        <position position="191"/>
    </location>
    <ligand>
        <name>alpha-D-glucose 1-phosphate</name>
        <dbReference type="ChEBI" id="CHEBI:58601"/>
    </ligand>
</feature>
<dbReference type="CDD" id="cd02508">
    <property type="entry name" value="ADP_Glucose_PP"/>
    <property type="match status" value="1"/>
</dbReference>
<evidence type="ECO:0000256" key="3">
    <source>
        <dbReference type="ARBA" id="ARBA00022679"/>
    </source>
</evidence>
<name>A0A498R1L1_9FIRM</name>
<evidence type="ECO:0000313" key="12">
    <source>
        <dbReference type="EMBL" id="VBB05045.1"/>
    </source>
</evidence>
<dbReference type="Proteomes" id="UP000277811">
    <property type="component" value="Unassembled WGS sequence"/>
</dbReference>
<evidence type="ECO:0000256" key="1">
    <source>
        <dbReference type="ARBA" id="ARBA00010443"/>
    </source>
</evidence>
<dbReference type="NCBIfam" id="NF003670">
    <property type="entry name" value="PRK05293.1"/>
    <property type="match status" value="1"/>
</dbReference>
<dbReference type="InterPro" id="IPR023049">
    <property type="entry name" value="GlgC_bac"/>
</dbReference>
<keyword evidence="4 9" id="KW-0548">Nucleotidyltransferase</keyword>
<dbReference type="PROSITE" id="PS00808">
    <property type="entry name" value="ADP_GLC_PYROPHOSPH_1"/>
    <property type="match status" value="1"/>
</dbReference>
<dbReference type="GO" id="GO:0005524">
    <property type="term" value="F:ATP binding"/>
    <property type="evidence" value="ECO:0007669"/>
    <property type="project" value="UniProtKB-KW"/>
</dbReference>
<dbReference type="CDD" id="cd04651">
    <property type="entry name" value="LbH_G1P_AT_C"/>
    <property type="match status" value="1"/>
</dbReference>
<gene>
    <name evidence="9" type="primary">glgC</name>
    <name evidence="12" type="ORF">LUCI_0251</name>
</gene>
<evidence type="ECO:0000259" key="11">
    <source>
        <dbReference type="Pfam" id="PF24894"/>
    </source>
</evidence>
<feature type="binding site" evidence="9">
    <location>
        <begin position="180"/>
        <end position="181"/>
    </location>
    <ligand>
        <name>alpha-D-glucose 1-phosphate</name>
        <dbReference type="ChEBI" id="CHEBI:58601"/>
    </ligand>
</feature>
<dbReference type="Gene3D" id="2.160.10.10">
    <property type="entry name" value="Hexapeptide repeat proteins"/>
    <property type="match status" value="1"/>
</dbReference>
<dbReference type="Pfam" id="PF24894">
    <property type="entry name" value="Hexapep_GlmU"/>
    <property type="match status" value="1"/>
</dbReference>
<dbReference type="HAMAP" id="MF_00624">
    <property type="entry name" value="GlgC"/>
    <property type="match status" value="1"/>
</dbReference>
<evidence type="ECO:0000256" key="4">
    <source>
        <dbReference type="ARBA" id="ARBA00022695"/>
    </source>
</evidence>
<dbReference type="EMBL" id="UPPP01000052">
    <property type="protein sequence ID" value="VBB05045.1"/>
    <property type="molecule type" value="Genomic_DNA"/>
</dbReference>
<keyword evidence="13" id="KW-1185">Reference proteome</keyword>
<dbReference type="OrthoDB" id="9801810at2"/>
<dbReference type="GO" id="GO:0008878">
    <property type="term" value="F:glucose-1-phosphate adenylyltransferase activity"/>
    <property type="evidence" value="ECO:0007669"/>
    <property type="project" value="UniProtKB-UniRule"/>
</dbReference>
<dbReference type="SUPFAM" id="SSF51161">
    <property type="entry name" value="Trimeric LpxA-like enzymes"/>
    <property type="match status" value="1"/>
</dbReference>
<dbReference type="PROSITE" id="PS00810">
    <property type="entry name" value="ADP_GLC_PYROPHOSPH_3"/>
    <property type="match status" value="1"/>
</dbReference>
<dbReference type="Gene3D" id="3.90.550.10">
    <property type="entry name" value="Spore Coat Polysaccharide Biosynthesis Protein SpsA, Chain A"/>
    <property type="match status" value="1"/>
</dbReference>
<feature type="site" description="Could play a key role in the communication between the regulatory and the substrate sites" evidence="9">
    <location>
        <position position="60"/>
    </location>
</feature>
<evidence type="ECO:0000256" key="8">
    <source>
        <dbReference type="ARBA" id="ARBA00023277"/>
    </source>
</evidence>